<evidence type="ECO:0000256" key="1">
    <source>
        <dbReference type="SAM" id="MobiDB-lite"/>
    </source>
</evidence>
<organism evidence="2 3">
    <name type="scientific">Scophthalmus maximus</name>
    <name type="common">Turbot</name>
    <name type="synonym">Psetta maxima</name>
    <dbReference type="NCBI Taxonomy" id="52904"/>
    <lineage>
        <taxon>Eukaryota</taxon>
        <taxon>Metazoa</taxon>
        <taxon>Chordata</taxon>
        <taxon>Craniata</taxon>
        <taxon>Vertebrata</taxon>
        <taxon>Euteleostomi</taxon>
        <taxon>Actinopterygii</taxon>
        <taxon>Neopterygii</taxon>
        <taxon>Teleostei</taxon>
        <taxon>Neoteleostei</taxon>
        <taxon>Acanthomorphata</taxon>
        <taxon>Carangaria</taxon>
        <taxon>Pleuronectiformes</taxon>
        <taxon>Pleuronectoidei</taxon>
        <taxon>Scophthalmidae</taxon>
        <taxon>Scophthalmus</taxon>
    </lineage>
</organism>
<evidence type="ECO:0000313" key="3">
    <source>
        <dbReference type="Proteomes" id="UP000438429"/>
    </source>
</evidence>
<dbReference type="Proteomes" id="UP000438429">
    <property type="component" value="Unassembled WGS sequence"/>
</dbReference>
<proteinExistence type="predicted"/>
<feature type="compositionally biased region" description="Low complexity" evidence="1">
    <location>
        <begin position="9"/>
        <end position="27"/>
    </location>
</feature>
<sequence>MKNLQQETSGAEAVARSHAAAAPQASTSDFNLRLSDVPLRAVRHDRQQLLRSCAGGKHWKSTVDFIRFTAEHSR</sequence>
<name>A0A6A4RJU6_SCOMX</name>
<protein>
    <submittedName>
        <fullName evidence="2">Uncharacterized protein</fullName>
    </submittedName>
</protein>
<reference evidence="2 3" key="1">
    <citation type="submission" date="2019-06" db="EMBL/GenBank/DDBJ databases">
        <title>Draft genomes of female and male turbot (Scophthalmus maximus).</title>
        <authorList>
            <person name="Xu H."/>
            <person name="Xu X.-W."/>
            <person name="Shao C."/>
            <person name="Chen S."/>
        </authorList>
    </citation>
    <scope>NUCLEOTIDE SEQUENCE [LARGE SCALE GENOMIC DNA]</scope>
    <source>
        <strain evidence="2">Ysfricsl-2016a</strain>
        <tissue evidence="2">Blood</tissue>
    </source>
</reference>
<accession>A0A6A4RJU6</accession>
<dbReference type="EMBL" id="VEVO01000023">
    <property type="protein sequence ID" value="KAF0022756.1"/>
    <property type="molecule type" value="Genomic_DNA"/>
</dbReference>
<evidence type="ECO:0000313" key="2">
    <source>
        <dbReference type="EMBL" id="KAF0022756.1"/>
    </source>
</evidence>
<feature type="region of interest" description="Disordered" evidence="1">
    <location>
        <begin position="1"/>
        <end position="27"/>
    </location>
</feature>
<gene>
    <name evidence="2" type="ORF">F2P81_024737</name>
</gene>
<comment type="caution">
    <text evidence="2">The sequence shown here is derived from an EMBL/GenBank/DDBJ whole genome shotgun (WGS) entry which is preliminary data.</text>
</comment>
<dbReference type="AlphaFoldDB" id="A0A6A4RJU6"/>